<protein>
    <recommendedName>
        <fullName evidence="5 12">L-aspartate oxidase</fullName>
        <ecNumber evidence="4 12">1.4.3.16</ecNumber>
    </recommendedName>
</protein>
<name>A0ABZ3FR97_9ACTN</name>
<dbReference type="Gene3D" id="3.50.50.60">
    <property type="entry name" value="FAD/NAD(P)-binding domain"/>
    <property type="match status" value="1"/>
</dbReference>
<comment type="similarity">
    <text evidence="3 13">Belongs to the FAD-dependent oxidoreductase 2 family. NadB subfamily.</text>
</comment>
<comment type="cofactor">
    <cofactor evidence="1 13">
        <name>FAD</name>
        <dbReference type="ChEBI" id="CHEBI:57692"/>
    </cofactor>
</comment>
<evidence type="ECO:0000256" key="8">
    <source>
        <dbReference type="ARBA" id="ARBA00022827"/>
    </source>
</evidence>
<evidence type="ECO:0000313" key="17">
    <source>
        <dbReference type="Proteomes" id="UP001442841"/>
    </source>
</evidence>
<evidence type="ECO:0000256" key="2">
    <source>
        <dbReference type="ARBA" id="ARBA00004950"/>
    </source>
</evidence>
<evidence type="ECO:0000256" key="1">
    <source>
        <dbReference type="ARBA" id="ARBA00001974"/>
    </source>
</evidence>
<sequence length="552" mass="57342">MTRPIPRELATAAASWTDQAQVVVIGSGAAGLATTVELATAGIDTLVITRGEITETATDWAQGGLAAVWSDEDSLALHVSDTLTAGAGLCDVDAVWDLVTNAPEAIDQLITLGAEFDRDGTGAYDLHLEGGHHARRILHAGGDATGREVQRTLAAALHAAVLNPESSIRVRAHTRLIDVLTDADGAACGVRVIDENGGIGEVSSPAVVLAAGGIGQLWSLTTNPSVATGDGIAAALRAGATIRDIEFVQFHPTILVVPESHRRPGDRGVLVSEAVRGEGAFLIDHAGDRVMAGLHPLADLAPRDVVAAAMEAHMARTGEPNLFLDATAFGKDKWESHFPSILAMCRERGVDPITEPIPVRPAAHYLCGGLAADLQGTTDVAGLHAVGEVAATGVQGANRLASNSVTEGLVAGERLGALLVGDRFGWAPAQPVRRDAAPATDPAGLDALHTAMDHGVAVHRTDAGLREALATLAGLPATEELTHASLDAENLRTVGTLVASAALARTESRGCHRRADHPQSVPVWVRRLTQRLVGDRVRLGQQPIAAQEEDAP</sequence>
<dbReference type="InterPro" id="IPR036188">
    <property type="entry name" value="FAD/NAD-bd_sf"/>
</dbReference>
<comment type="pathway">
    <text evidence="2 13">Cofactor biosynthesis; NAD(+) biosynthesis; iminoaspartate from L-aspartate (oxidase route): step 1/1.</text>
</comment>
<feature type="domain" description="FAD-dependent oxidoreductase 2 FAD-binding" evidence="14">
    <location>
        <begin position="22"/>
        <end position="405"/>
    </location>
</feature>
<dbReference type="Pfam" id="PF02910">
    <property type="entry name" value="Succ_DH_flav_C"/>
    <property type="match status" value="1"/>
</dbReference>
<dbReference type="PANTHER" id="PTHR42716">
    <property type="entry name" value="L-ASPARTATE OXIDASE"/>
    <property type="match status" value="1"/>
</dbReference>
<keyword evidence="9 13" id="KW-0560">Oxidoreductase</keyword>
<dbReference type="PRINTS" id="PR00411">
    <property type="entry name" value="PNDRDTASEI"/>
</dbReference>
<dbReference type="GO" id="GO:0008734">
    <property type="term" value="F:L-aspartate oxidase activity"/>
    <property type="evidence" value="ECO:0007669"/>
    <property type="project" value="UniProtKB-EC"/>
</dbReference>
<keyword evidence="7 13" id="KW-0662">Pyridine nucleotide biosynthesis</keyword>
<evidence type="ECO:0000256" key="13">
    <source>
        <dbReference type="RuleBase" id="RU362049"/>
    </source>
</evidence>
<evidence type="ECO:0000256" key="11">
    <source>
        <dbReference type="ARBA" id="ARBA00048305"/>
    </source>
</evidence>
<evidence type="ECO:0000256" key="7">
    <source>
        <dbReference type="ARBA" id="ARBA00022642"/>
    </source>
</evidence>
<gene>
    <name evidence="16" type="primary">nadB</name>
    <name evidence="16" type="ORF">AADG42_07425</name>
</gene>
<feature type="domain" description="Fumarate reductase/succinate dehydrogenase flavoprotein-like C-terminal" evidence="15">
    <location>
        <begin position="447"/>
        <end position="519"/>
    </location>
</feature>
<organism evidence="16 17">
    <name type="scientific">Ammonicoccus fulvus</name>
    <dbReference type="NCBI Taxonomy" id="3138240"/>
    <lineage>
        <taxon>Bacteria</taxon>
        <taxon>Bacillati</taxon>
        <taxon>Actinomycetota</taxon>
        <taxon>Actinomycetes</taxon>
        <taxon>Propionibacteriales</taxon>
        <taxon>Propionibacteriaceae</taxon>
        <taxon>Ammonicoccus</taxon>
    </lineage>
</organism>
<dbReference type="SUPFAM" id="SSF46977">
    <property type="entry name" value="Succinate dehydrogenase/fumarate reductase flavoprotein C-terminal domain"/>
    <property type="match status" value="1"/>
</dbReference>
<dbReference type="Pfam" id="PF00890">
    <property type="entry name" value="FAD_binding_2"/>
    <property type="match status" value="1"/>
</dbReference>
<comment type="catalytic activity">
    <reaction evidence="11">
        <text>L-aspartate + O2 = iminosuccinate + H2O2</text>
        <dbReference type="Rhea" id="RHEA:25876"/>
        <dbReference type="ChEBI" id="CHEBI:15379"/>
        <dbReference type="ChEBI" id="CHEBI:16240"/>
        <dbReference type="ChEBI" id="CHEBI:29991"/>
        <dbReference type="ChEBI" id="CHEBI:77875"/>
        <dbReference type="EC" id="1.4.3.16"/>
    </reaction>
    <physiologicalReaction direction="left-to-right" evidence="11">
        <dbReference type="Rhea" id="RHEA:25877"/>
    </physiologicalReaction>
</comment>
<dbReference type="SUPFAM" id="SSF56425">
    <property type="entry name" value="Succinate dehydrogenase/fumarate reductase flavoprotein, catalytic domain"/>
    <property type="match status" value="1"/>
</dbReference>
<evidence type="ECO:0000256" key="10">
    <source>
        <dbReference type="ARBA" id="ARBA00029426"/>
    </source>
</evidence>
<evidence type="ECO:0000256" key="6">
    <source>
        <dbReference type="ARBA" id="ARBA00022630"/>
    </source>
</evidence>
<comment type="subcellular location">
    <subcellularLocation>
        <location evidence="13">Cytoplasm</location>
    </subcellularLocation>
</comment>
<dbReference type="EC" id="1.4.3.16" evidence="4 12"/>
<dbReference type="InterPro" id="IPR037099">
    <property type="entry name" value="Fum_R/Succ_DH_flav-like_C_sf"/>
</dbReference>
<dbReference type="InterPro" id="IPR005288">
    <property type="entry name" value="NadB"/>
</dbReference>
<dbReference type="Gene3D" id="3.90.700.10">
    <property type="entry name" value="Succinate dehydrogenase/fumarate reductase flavoprotein, catalytic domain"/>
    <property type="match status" value="1"/>
</dbReference>
<evidence type="ECO:0000256" key="4">
    <source>
        <dbReference type="ARBA" id="ARBA00012173"/>
    </source>
</evidence>
<reference evidence="16 17" key="1">
    <citation type="submission" date="2024-04" db="EMBL/GenBank/DDBJ databases">
        <title>Isolation of an actinomycete strain from pig manure.</title>
        <authorList>
            <person name="Gong T."/>
            <person name="Yu Z."/>
            <person name="An M."/>
            <person name="Wei C."/>
            <person name="Yang W."/>
            <person name="Liu L."/>
        </authorList>
    </citation>
    <scope>NUCLEOTIDE SEQUENCE [LARGE SCALE GENOMIC DNA]</scope>
    <source>
        <strain evidence="16 17">ZF39</strain>
    </source>
</reference>
<dbReference type="Proteomes" id="UP001442841">
    <property type="component" value="Chromosome"/>
</dbReference>
<evidence type="ECO:0000256" key="3">
    <source>
        <dbReference type="ARBA" id="ARBA00008562"/>
    </source>
</evidence>
<dbReference type="InterPro" id="IPR027477">
    <property type="entry name" value="Succ_DH/fumarate_Rdtase_cat_sf"/>
</dbReference>
<comment type="function">
    <text evidence="10">Catalyzes the oxidation of L-aspartate to iminoaspartate, the first step in the de novo biosynthesis of NAD(+).</text>
</comment>
<dbReference type="PANTHER" id="PTHR42716:SF2">
    <property type="entry name" value="L-ASPARTATE OXIDASE, CHLOROPLASTIC"/>
    <property type="match status" value="1"/>
</dbReference>
<evidence type="ECO:0000259" key="14">
    <source>
        <dbReference type="Pfam" id="PF00890"/>
    </source>
</evidence>
<dbReference type="SUPFAM" id="SSF51905">
    <property type="entry name" value="FAD/NAD(P)-binding domain"/>
    <property type="match status" value="1"/>
</dbReference>
<dbReference type="NCBIfam" id="TIGR00551">
    <property type="entry name" value="nadB"/>
    <property type="match status" value="1"/>
</dbReference>
<keyword evidence="17" id="KW-1185">Reference proteome</keyword>
<evidence type="ECO:0000259" key="15">
    <source>
        <dbReference type="Pfam" id="PF02910"/>
    </source>
</evidence>
<keyword evidence="6 13" id="KW-0285">Flavoprotein</keyword>
<dbReference type="Gene3D" id="1.20.58.100">
    <property type="entry name" value="Fumarate reductase/succinate dehydrogenase flavoprotein-like, C-terminal domain"/>
    <property type="match status" value="1"/>
</dbReference>
<dbReference type="EMBL" id="CP154795">
    <property type="protein sequence ID" value="XAN07131.1"/>
    <property type="molecule type" value="Genomic_DNA"/>
</dbReference>
<evidence type="ECO:0000256" key="12">
    <source>
        <dbReference type="NCBIfam" id="TIGR00551"/>
    </source>
</evidence>
<evidence type="ECO:0000256" key="9">
    <source>
        <dbReference type="ARBA" id="ARBA00023002"/>
    </source>
</evidence>
<keyword evidence="8 13" id="KW-0274">FAD</keyword>
<dbReference type="RefSeq" id="WP_425308583.1">
    <property type="nucleotide sequence ID" value="NZ_CP154795.1"/>
</dbReference>
<evidence type="ECO:0000256" key="5">
    <source>
        <dbReference type="ARBA" id="ARBA00021901"/>
    </source>
</evidence>
<dbReference type="PRINTS" id="PR00368">
    <property type="entry name" value="FADPNR"/>
</dbReference>
<proteinExistence type="inferred from homology"/>
<evidence type="ECO:0000313" key="16">
    <source>
        <dbReference type="EMBL" id="XAN07131.1"/>
    </source>
</evidence>
<dbReference type="InterPro" id="IPR003953">
    <property type="entry name" value="FAD-dep_OxRdtase_2_FAD-bd"/>
</dbReference>
<accession>A0ABZ3FR97</accession>
<dbReference type="InterPro" id="IPR015939">
    <property type="entry name" value="Fum_Rdtase/Succ_DH_flav-like_C"/>
</dbReference>